<evidence type="ECO:0000313" key="1">
    <source>
        <dbReference type="EMBL" id="KAF7312301.1"/>
    </source>
</evidence>
<name>A0A8H6WDA8_9AGAR</name>
<dbReference type="EMBL" id="JACAZF010000002">
    <property type="protein sequence ID" value="KAF7312301.1"/>
    <property type="molecule type" value="Genomic_DNA"/>
</dbReference>
<organism evidence="1 2">
    <name type="scientific">Mycena indigotica</name>
    <dbReference type="NCBI Taxonomy" id="2126181"/>
    <lineage>
        <taxon>Eukaryota</taxon>
        <taxon>Fungi</taxon>
        <taxon>Dikarya</taxon>
        <taxon>Basidiomycota</taxon>
        <taxon>Agaricomycotina</taxon>
        <taxon>Agaricomycetes</taxon>
        <taxon>Agaricomycetidae</taxon>
        <taxon>Agaricales</taxon>
        <taxon>Marasmiineae</taxon>
        <taxon>Mycenaceae</taxon>
        <taxon>Mycena</taxon>
    </lineage>
</organism>
<dbReference type="AlphaFoldDB" id="A0A8H6WDA8"/>
<keyword evidence="2" id="KW-1185">Reference proteome</keyword>
<protein>
    <submittedName>
        <fullName evidence="1">Uncharacterized protein</fullName>
    </submittedName>
</protein>
<sequence length="409" mass="46185">MFRHGPSACRRNRAFVRWTSSYPSKVRAFPFKLSPQDALEQMSNYMVSASYNLQAALDEVLRQKPQPPEKMVAIYFPAWLIDAEVEALVTVSGEASRFEGVVTTTFTNSYLPGHTMNKLSTTSLLSDLSLEEAVPFSSDLLEQHGTNITCLPFQTTPFPMVEDAKRLPAEAATIGNFHIDPSSIQVNLMAAYPILLPLYLAQFTFFDISKTVVVEAHSEEPRISVERVHWSKGSPAPNSNNPPDSWLRRFVGWNEKSTEDAPGRHSKYFWYPQGSLASFSNIASYTIPSEWPQRLANTSVVPPSLLIPDLGSWLDSKLTPESLRSLVRSNDTMEDPRVRPFVEEEVNGVRKFFQLSEERAKAYAVLDGVSRDTTGDKDETLAEVRDYAFSSDRLRDEATPSWWRVWESK</sequence>
<accession>A0A8H6WDA8</accession>
<proteinExistence type="predicted"/>
<gene>
    <name evidence="1" type="ORF">MIND_00243100</name>
</gene>
<dbReference type="RefSeq" id="XP_037224409.1">
    <property type="nucleotide sequence ID" value="XM_037359314.1"/>
</dbReference>
<dbReference type="OrthoDB" id="2349883at2759"/>
<reference evidence="1" key="1">
    <citation type="submission" date="2020-05" db="EMBL/GenBank/DDBJ databases">
        <title>Mycena genomes resolve the evolution of fungal bioluminescence.</title>
        <authorList>
            <person name="Tsai I.J."/>
        </authorList>
    </citation>
    <scope>NUCLEOTIDE SEQUENCE</scope>
    <source>
        <strain evidence="1">171206Taipei</strain>
    </source>
</reference>
<dbReference type="GeneID" id="59341830"/>
<evidence type="ECO:0000313" key="2">
    <source>
        <dbReference type="Proteomes" id="UP000636479"/>
    </source>
</evidence>
<dbReference type="Proteomes" id="UP000636479">
    <property type="component" value="Unassembled WGS sequence"/>
</dbReference>
<comment type="caution">
    <text evidence="1">The sequence shown here is derived from an EMBL/GenBank/DDBJ whole genome shotgun (WGS) entry which is preliminary data.</text>
</comment>